<evidence type="ECO:0000259" key="2">
    <source>
        <dbReference type="Pfam" id="PF10531"/>
    </source>
</evidence>
<proteinExistence type="predicted"/>
<feature type="domain" description="Soluble ligand binding" evidence="2">
    <location>
        <begin position="57"/>
        <end position="101"/>
    </location>
</feature>
<gene>
    <name evidence="3" type="ORF">MNR06_14820</name>
</gene>
<dbReference type="Gene3D" id="3.10.560.10">
    <property type="entry name" value="Outer membrane lipoprotein wza domain like"/>
    <property type="match status" value="1"/>
</dbReference>
<feature type="chain" id="PRO_5045228235" evidence="1">
    <location>
        <begin position="26"/>
        <end position="185"/>
    </location>
</feature>
<name>A0ABY4C7R0_9BACT</name>
<dbReference type="SUPFAM" id="SSF142984">
    <property type="entry name" value="Nqo1 middle domain-like"/>
    <property type="match status" value="1"/>
</dbReference>
<evidence type="ECO:0000256" key="1">
    <source>
        <dbReference type="SAM" id="SignalP"/>
    </source>
</evidence>
<dbReference type="EMBL" id="CP093442">
    <property type="protein sequence ID" value="UOF00972.1"/>
    <property type="molecule type" value="Genomic_DNA"/>
</dbReference>
<organism evidence="3 4">
    <name type="scientific">Bdellovibrio reynosensis</name>
    <dbReference type="NCBI Taxonomy" id="2835041"/>
    <lineage>
        <taxon>Bacteria</taxon>
        <taxon>Pseudomonadati</taxon>
        <taxon>Bdellovibrionota</taxon>
        <taxon>Bdellovibrionia</taxon>
        <taxon>Bdellovibrionales</taxon>
        <taxon>Pseudobdellovibrionaceae</taxon>
        <taxon>Bdellovibrio</taxon>
    </lineage>
</organism>
<accession>A0ABY4C7R0</accession>
<evidence type="ECO:0000313" key="3">
    <source>
        <dbReference type="EMBL" id="UOF00972.1"/>
    </source>
</evidence>
<sequence>MVLNKAVRFLMSVVLIITTTQTAFAQESGLLLSDIKPPQQAAEYIFRSSQKESLIAVQLLGAVNKPGIYYVPANTDLLKLITLAGGTTNGGDLSEVLVRKLEPKSWSEIKSKAVSEYQGAFEVDAEKLIKFGGARSLKLQQDDFIYVPPKTPWVSNEAARGITIVSVVLGIALTAILIDKNTDNK</sequence>
<dbReference type="InterPro" id="IPR019554">
    <property type="entry name" value="Soluble_ligand-bd"/>
</dbReference>
<dbReference type="Pfam" id="PF10531">
    <property type="entry name" value="SLBB"/>
    <property type="match status" value="1"/>
</dbReference>
<dbReference type="Proteomes" id="UP000830116">
    <property type="component" value="Chromosome"/>
</dbReference>
<dbReference type="RefSeq" id="WP_243537187.1">
    <property type="nucleotide sequence ID" value="NZ_CP093442.1"/>
</dbReference>
<protein>
    <submittedName>
        <fullName evidence="3">SLBB domain-containing protein</fullName>
    </submittedName>
</protein>
<keyword evidence="1" id="KW-0732">Signal</keyword>
<evidence type="ECO:0000313" key="4">
    <source>
        <dbReference type="Proteomes" id="UP000830116"/>
    </source>
</evidence>
<keyword evidence="4" id="KW-1185">Reference proteome</keyword>
<feature type="signal peptide" evidence="1">
    <location>
        <begin position="1"/>
        <end position="25"/>
    </location>
</feature>
<reference evidence="3" key="1">
    <citation type="submission" date="2022-03" db="EMBL/GenBank/DDBJ databases">
        <title>Genome Identification and Characterization of new species Bdellovibrio reynosense LBG001 sp. nov. from a Mexico soil sample.</title>
        <authorList>
            <person name="Camilli A."/>
            <person name="Ajao Y."/>
            <person name="Guo X."/>
        </authorList>
    </citation>
    <scope>NUCLEOTIDE SEQUENCE</scope>
    <source>
        <strain evidence="3">LBG001</strain>
    </source>
</reference>